<evidence type="ECO:0000313" key="1">
    <source>
        <dbReference type="EMBL" id="BCK85812.1"/>
    </source>
</evidence>
<name>A0A830QQV8_9FIRM</name>
<dbReference type="Proteomes" id="UP000679848">
    <property type="component" value="Plasmid pMM59_01"/>
</dbReference>
<accession>A0A830QQV8</accession>
<keyword evidence="1" id="KW-0614">Plasmid</keyword>
<protein>
    <recommendedName>
        <fullName evidence="3">Stage III sporulation protein AB</fullName>
    </recommendedName>
</protein>
<dbReference type="AlphaFoldDB" id="A0A830QQV8"/>
<evidence type="ECO:0008006" key="3">
    <source>
        <dbReference type="Google" id="ProtNLM"/>
    </source>
</evidence>
<dbReference type="InterPro" id="IPR014198">
    <property type="entry name" value="Spore_III_AB"/>
</dbReference>
<dbReference type="RefSeq" id="WP_187028505.1">
    <property type="nucleotide sequence ID" value="NZ_AP023421.1"/>
</dbReference>
<geneLocation type="plasmid" evidence="1 2">
    <name>pMM59_01</name>
</geneLocation>
<dbReference type="Pfam" id="PF09548">
    <property type="entry name" value="Spore_III_AB"/>
    <property type="match status" value="1"/>
</dbReference>
<gene>
    <name evidence="1" type="ORF">MM59RIKEN_31310</name>
</gene>
<dbReference type="EMBL" id="AP023421">
    <property type="protein sequence ID" value="BCK85812.1"/>
    <property type="molecule type" value="Genomic_DNA"/>
</dbReference>
<reference evidence="1" key="1">
    <citation type="submission" date="2020-09" db="EMBL/GenBank/DDBJ databases">
        <title>New species isolated from human feces.</title>
        <authorList>
            <person name="Kitahara M."/>
            <person name="Shigeno Y."/>
            <person name="Shime M."/>
            <person name="Matsumoto Y."/>
            <person name="Nakamura S."/>
            <person name="Motooka D."/>
            <person name="Fukuoka S."/>
            <person name="Nishikawa H."/>
            <person name="Benno Y."/>
        </authorList>
    </citation>
    <scope>NUCLEOTIDE SEQUENCE</scope>
    <source>
        <strain evidence="1">MM59</strain>
        <plasmid evidence="1">pMM59_01</plasmid>
    </source>
</reference>
<evidence type="ECO:0000313" key="2">
    <source>
        <dbReference type="Proteomes" id="UP000679848"/>
    </source>
</evidence>
<proteinExistence type="predicted"/>
<sequence length="163" mass="18317">MLSLFGSLLILSGGLLAWQCHHADRQRRRDTLNDCVTALEHMSEEIRMARTPLPQLMEKLARDCRPDAAALFQKAAKAARQGEALSVVWKRGVETLPLDSKDQETLMGLDLTGDEENLRKGISLAVHRLQSTAEEWERRRPDEEKRAAALYFSAAALLVILLI</sequence>
<keyword evidence="2" id="KW-1185">Reference proteome</keyword>
<organism evidence="1 2">
    <name type="scientific">Pusillibacter faecalis</name>
    <dbReference type="NCBI Taxonomy" id="2714358"/>
    <lineage>
        <taxon>Bacteria</taxon>
        <taxon>Bacillati</taxon>
        <taxon>Bacillota</taxon>
        <taxon>Clostridia</taxon>
        <taxon>Eubacteriales</taxon>
        <taxon>Oscillospiraceae</taxon>
        <taxon>Pusillibacter</taxon>
    </lineage>
</organism>
<dbReference type="KEGG" id="pfaa:MM59RIKEN_31310"/>